<dbReference type="RefSeq" id="WP_081149889.1">
    <property type="nucleotide sequence ID" value="NZ_LVYD01000054.1"/>
</dbReference>
<protein>
    <submittedName>
        <fullName evidence="1">Uncharacterized protein</fullName>
    </submittedName>
</protein>
<accession>A0A1V9FUA1</accession>
<comment type="caution">
    <text evidence="1">The sequence shown here is derived from an EMBL/GenBank/DDBJ whole genome shotgun (WGS) entry which is preliminary data.</text>
</comment>
<reference evidence="1 2" key="1">
    <citation type="submission" date="2016-03" db="EMBL/GenBank/DDBJ databases">
        <title>Niastella vici sp. nov., isolated from farmland soil.</title>
        <authorList>
            <person name="Chen L."/>
            <person name="Wang D."/>
            <person name="Yang S."/>
            <person name="Wang G."/>
        </authorList>
    </citation>
    <scope>NUCLEOTIDE SEQUENCE [LARGE SCALE GENOMIC DNA]</scope>
    <source>
        <strain evidence="1 2">DJ57</strain>
    </source>
</reference>
<name>A0A1V9FUA1_9BACT</name>
<dbReference type="Proteomes" id="UP000192796">
    <property type="component" value="Unassembled WGS sequence"/>
</dbReference>
<dbReference type="OrthoDB" id="1494820at2"/>
<proteinExistence type="predicted"/>
<evidence type="ECO:0000313" key="1">
    <source>
        <dbReference type="EMBL" id="OQP61900.1"/>
    </source>
</evidence>
<evidence type="ECO:0000313" key="2">
    <source>
        <dbReference type="Proteomes" id="UP000192796"/>
    </source>
</evidence>
<dbReference type="AlphaFoldDB" id="A0A1V9FUA1"/>
<gene>
    <name evidence="1" type="ORF">A3860_29830</name>
</gene>
<sequence>MTQSTNDIFPPVMTKEDFVYSRIGMAITSAQRVEFIASQLLNHLVEFDKDLYGITTVEFLDKAAKSKSGKKTLGAIFNLLKLNPKLTLCNR</sequence>
<keyword evidence="2" id="KW-1185">Reference proteome</keyword>
<dbReference type="EMBL" id="LVYD01000054">
    <property type="protein sequence ID" value="OQP61900.1"/>
    <property type="molecule type" value="Genomic_DNA"/>
</dbReference>
<organism evidence="1 2">
    <name type="scientific">Niastella vici</name>
    <dbReference type="NCBI Taxonomy" id="1703345"/>
    <lineage>
        <taxon>Bacteria</taxon>
        <taxon>Pseudomonadati</taxon>
        <taxon>Bacteroidota</taxon>
        <taxon>Chitinophagia</taxon>
        <taxon>Chitinophagales</taxon>
        <taxon>Chitinophagaceae</taxon>
        <taxon>Niastella</taxon>
    </lineage>
</organism>